<evidence type="ECO:0000313" key="2">
    <source>
        <dbReference type="Proteomes" id="UP001596222"/>
    </source>
</evidence>
<organism evidence="1 2">
    <name type="scientific">Streptomyces aureoversilis</name>
    <dbReference type="NCBI Taxonomy" id="67277"/>
    <lineage>
        <taxon>Bacteria</taxon>
        <taxon>Bacillati</taxon>
        <taxon>Actinomycetota</taxon>
        <taxon>Actinomycetes</taxon>
        <taxon>Kitasatosporales</taxon>
        <taxon>Streptomycetaceae</taxon>
        <taxon>Streptomyces</taxon>
    </lineage>
</organism>
<dbReference type="Proteomes" id="UP001596222">
    <property type="component" value="Unassembled WGS sequence"/>
</dbReference>
<dbReference type="RefSeq" id="WP_382038689.1">
    <property type="nucleotide sequence ID" value="NZ_JBHSKJ010000004.1"/>
</dbReference>
<comment type="caution">
    <text evidence="1">The sequence shown here is derived from an EMBL/GenBank/DDBJ whole genome shotgun (WGS) entry which is preliminary data.</text>
</comment>
<keyword evidence="2" id="KW-1185">Reference proteome</keyword>
<evidence type="ECO:0008006" key="3">
    <source>
        <dbReference type="Google" id="ProtNLM"/>
    </source>
</evidence>
<dbReference type="SUPFAM" id="SSF51182">
    <property type="entry name" value="RmlC-like cupins"/>
    <property type="match status" value="1"/>
</dbReference>
<protein>
    <recommendedName>
        <fullName evidence="3">Cupin domain-containing protein</fullName>
    </recommendedName>
</protein>
<accession>A0ABV9ZTH5</accession>
<dbReference type="InterPro" id="IPR011051">
    <property type="entry name" value="RmlC_Cupin_sf"/>
</dbReference>
<gene>
    <name evidence="1" type="ORF">ACFPP6_08340</name>
</gene>
<reference evidence="2" key="1">
    <citation type="journal article" date="2019" name="Int. J. Syst. Evol. Microbiol.">
        <title>The Global Catalogue of Microorganisms (GCM) 10K type strain sequencing project: providing services to taxonomists for standard genome sequencing and annotation.</title>
        <authorList>
            <consortium name="The Broad Institute Genomics Platform"/>
            <consortium name="The Broad Institute Genome Sequencing Center for Infectious Disease"/>
            <person name="Wu L."/>
            <person name="Ma J."/>
        </authorList>
    </citation>
    <scope>NUCLEOTIDE SEQUENCE [LARGE SCALE GENOMIC DNA]</scope>
    <source>
        <strain evidence="2">CGMCC 4.1641</strain>
    </source>
</reference>
<sequence length="121" mass="13044">MTSTTREEAPVVLQAEGVEVRTQEIGGGMSVLYLSAVKGTDFGPALEGLPDGLCQCPHWGFLAKGRIRLRTKDGEETYEAGQTYYWSAGHAPEALEDSELAEFSPTGELDEVLAHVKAQMG</sequence>
<dbReference type="EMBL" id="JBHSKJ010000004">
    <property type="protein sequence ID" value="MFC5144683.1"/>
    <property type="molecule type" value="Genomic_DNA"/>
</dbReference>
<proteinExistence type="predicted"/>
<name>A0ABV9ZTH5_9ACTN</name>
<evidence type="ECO:0000313" key="1">
    <source>
        <dbReference type="EMBL" id="MFC5144683.1"/>
    </source>
</evidence>